<evidence type="ECO:0000313" key="2">
    <source>
        <dbReference type="Proteomes" id="UP001054252"/>
    </source>
</evidence>
<dbReference type="AlphaFoldDB" id="A0AAV5JUI2"/>
<sequence length="56" mass="6416">MRSLLDPIIEKMKNLSKALEMHLHNEAAKGQLKAKLVVIDAYWPWPINTSKTLESI</sequence>
<organism evidence="1 2">
    <name type="scientific">Rubroshorea leprosula</name>
    <dbReference type="NCBI Taxonomy" id="152421"/>
    <lineage>
        <taxon>Eukaryota</taxon>
        <taxon>Viridiplantae</taxon>
        <taxon>Streptophyta</taxon>
        <taxon>Embryophyta</taxon>
        <taxon>Tracheophyta</taxon>
        <taxon>Spermatophyta</taxon>
        <taxon>Magnoliopsida</taxon>
        <taxon>eudicotyledons</taxon>
        <taxon>Gunneridae</taxon>
        <taxon>Pentapetalae</taxon>
        <taxon>rosids</taxon>
        <taxon>malvids</taxon>
        <taxon>Malvales</taxon>
        <taxon>Dipterocarpaceae</taxon>
        <taxon>Rubroshorea</taxon>
    </lineage>
</organism>
<protein>
    <submittedName>
        <fullName evidence="1">Uncharacterized protein</fullName>
    </submittedName>
</protein>
<proteinExistence type="predicted"/>
<reference evidence="1 2" key="1">
    <citation type="journal article" date="2021" name="Commun. Biol.">
        <title>The genome of Shorea leprosula (Dipterocarpaceae) highlights the ecological relevance of drought in aseasonal tropical rainforests.</title>
        <authorList>
            <person name="Ng K.K.S."/>
            <person name="Kobayashi M.J."/>
            <person name="Fawcett J.A."/>
            <person name="Hatakeyama M."/>
            <person name="Paape T."/>
            <person name="Ng C.H."/>
            <person name="Ang C.C."/>
            <person name="Tnah L.H."/>
            <person name="Lee C.T."/>
            <person name="Nishiyama T."/>
            <person name="Sese J."/>
            <person name="O'Brien M.J."/>
            <person name="Copetti D."/>
            <person name="Mohd Noor M.I."/>
            <person name="Ong R.C."/>
            <person name="Putra M."/>
            <person name="Sireger I.Z."/>
            <person name="Indrioko S."/>
            <person name="Kosugi Y."/>
            <person name="Izuno A."/>
            <person name="Isagi Y."/>
            <person name="Lee S.L."/>
            <person name="Shimizu K.K."/>
        </authorList>
    </citation>
    <scope>NUCLEOTIDE SEQUENCE [LARGE SCALE GENOMIC DNA]</scope>
    <source>
        <strain evidence="1">214</strain>
    </source>
</reference>
<gene>
    <name evidence="1" type="ORF">SLEP1_g26850</name>
</gene>
<accession>A0AAV5JUI2</accession>
<dbReference type="Proteomes" id="UP001054252">
    <property type="component" value="Unassembled WGS sequence"/>
</dbReference>
<evidence type="ECO:0000313" key="1">
    <source>
        <dbReference type="EMBL" id="GKV16168.1"/>
    </source>
</evidence>
<dbReference type="EMBL" id="BPVZ01000045">
    <property type="protein sequence ID" value="GKV16168.1"/>
    <property type="molecule type" value="Genomic_DNA"/>
</dbReference>
<name>A0AAV5JUI2_9ROSI</name>
<keyword evidence="2" id="KW-1185">Reference proteome</keyword>
<comment type="caution">
    <text evidence="1">The sequence shown here is derived from an EMBL/GenBank/DDBJ whole genome shotgun (WGS) entry which is preliminary data.</text>
</comment>